<dbReference type="EMBL" id="CP011797">
    <property type="protein sequence ID" value="ATX77326.1"/>
    <property type="molecule type" value="Genomic_DNA"/>
</dbReference>
<evidence type="ECO:0000256" key="1">
    <source>
        <dbReference type="SAM" id="SignalP"/>
    </source>
</evidence>
<accession>A0A2K8KXK6</accession>
<sequence length="104" mass="11310">MIKIIAGLLFSMGLALMASADDPARQGLHPCTGEKLPLSTEKSIVKAIECLYQGRVAKVEIIQRSGNSWFYQLRVLIPGGRIKTVDVNPETGMPLDAKELEALS</sequence>
<dbReference type="Proteomes" id="UP000229757">
    <property type="component" value="Chromosome"/>
</dbReference>
<feature type="signal peptide" evidence="1">
    <location>
        <begin position="1"/>
        <end position="20"/>
    </location>
</feature>
<keyword evidence="1" id="KW-0732">Signal</keyword>
<evidence type="ECO:0008006" key="4">
    <source>
        <dbReference type="Google" id="ProtNLM"/>
    </source>
</evidence>
<name>A0A2K8KXK6_9GAMM</name>
<gene>
    <name evidence="2" type="ORF">REIFOR_02193</name>
</gene>
<dbReference type="AlphaFoldDB" id="A0A2K8KXK6"/>
<evidence type="ECO:0000313" key="2">
    <source>
        <dbReference type="EMBL" id="ATX77326.1"/>
    </source>
</evidence>
<dbReference type="OrthoDB" id="6197955at2"/>
<organism evidence="2 3">
    <name type="scientific">Reinekea forsetii</name>
    <dbReference type="NCBI Taxonomy" id="1336806"/>
    <lineage>
        <taxon>Bacteria</taxon>
        <taxon>Pseudomonadati</taxon>
        <taxon>Pseudomonadota</taxon>
        <taxon>Gammaproteobacteria</taxon>
        <taxon>Oceanospirillales</taxon>
        <taxon>Saccharospirillaceae</taxon>
        <taxon>Reinekea</taxon>
    </lineage>
</organism>
<feature type="chain" id="PRO_5014700768" description="PepSY domain-containing protein" evidence="1">
    <location>
        <begin position="21"/>
        <end position="104"/>
    </location>
</feature>
<dbReference type="KEGG" id="rfo:REIFOR_02193"/>
<keyword evidence="3" id="KW-1185">Reference proteome</keyword>
<proteinExistence type="predicted"/>
<dbReference type="RefSeq" id="WP_145980286.1">
    <property type="nucleotide sequence ID" value="NZ_CP011797.1"/>
</dbReference>
<protein>
    <recommendedName>
        <fullName evidence="4">PepSY domain-containing protein</fullName>
    </recommendedName>
</protein>
<reference evidence="2 3" key="1">
    <citation type="journal article" date="2017" name="Environ. Microbiol.">
        <title>Genomic and physiological analyses of 'Reinekea forsetii' reveal a versatile opportunistic lifestyle during spring algae blooms.</title>
        <authorList>
            <person name="Avci B."/>
            <person name="Hahnke R.L."/>
            <person name="Chafee M."/>
            <person name="Fischer T."/>
            <person name="Gruber-Vodicka H."/>
            <person name="Tegetmeyer H.E."/>
            <person name="Harder J."/>
            <person name="Fuchs B.M."/>
            <person name="Amann R.I."/>
            <person name="Teeling H."/>
        </authorList>
    </citation>
    <scope>NUCLEOTIDE SEQUENCE [LARGE SCALE GENOMIC DNA]</scope>
    <source>
        <strain evidence="2 3">Hel1_31_D35</strain>
    </source>
</reference>
<evidence type="ECO:0000313" key="3">
    <source>
        <dbReference type="Proteomes" id="UP000229757"/>
    </source>
</evidence>